<dbReference type="InterPro" id="IPR016905">
    <property type="entry name" value="Glycyl_radical_YjjI-like"/>
</dbReference>
<dbReference type="Proteomes" id="UP000622687">
    <property type="component" value="Unassembled WGS sequence"/>
</dbReference>
<dbReference type="AlphaFoldDB" id="A0A934I0R2"/>
<dbReference type="Pfam" id="PF11230">
    <property type="entry name" value="YjjI-like"/>
    <property type="match status" value="1"/>
</dbReference>
<dbReference type="Gene3D" id="3.20.70.20">
    <property type="match status" value="1"/>
</dbReference>
<organism evidence="1 2">
    <name type="scientific">Clostridium aciditolerans</name>
    <dbReference type="NCBI Taxonomy" id="339861"/>
    <lineage>
        <taxon>Bacteria</taxon>
        <taxon>Bacillati</taxon>
        <taxon>Bacillota</taxon>
        <taxon>Clostridia</taxon>
        <taxon>Eubacteriales</taxon>
        <taxon>Clostridiaceae</taxon>
        <taxon>Clostridium</taxon>
    </lineage>
</organism>
<proteinExistence type="predicted"/>
<protein>
    <submittedName>
        <fullName evidence="1">YjjI family glycine radical enzyme</fullName>
    </submittedName>
</protein>
<accession>A0A934I0R2</accession>
<name>A0A934I0R2_9CLOT</name>
<reference evidence="1" key="1">
    <citation type="submission" date="2020-12" db="EMBL/GenBank/DDBJ databases">
        <title>Clostridium thailandense sp. nov., a novel acetogenic bacterium isolated from peat land soil in Thailand.</title>
        <authorList>
            <person name="Chaikitkaew S."/>
            <person name="Birkeland N.K."/>
        </authorList>
    </citation>
    <scope>NUCLEOTIDE SEQUENCE</scope>
    <source>
        <strain evidence="1">DSM 17425</strain>
    </source>
</reference>
<dbReference type="EMBL" id="JAEEGB010000049">
    <property type="protein sequence ID" value="MBI6875629.1"/>
    <property type="molecule type" value="Genomic_DNA"/>
</dbReference>
<dbReference type="NCBIfam" id="TIGR04040">
    <property type="entry name" value="glycyl_YjjI"/>
    <property type="match status" value="1"/>
</dbReference>
<comment type="caution">
    <text evidence="1">The sequence shown here is derived from an EMBL/GenBank/DDBJ whole genome shotgun (WGS) entry which is preliminary data.</text>
</comment>
<evidence type="ECO:0000313" key="2">
    <source>
        <dbReference type="Proteomes" id="UP000622687"/>
    </source>
</evidence>
<keyword evidence="2" id="KW-1185">Reference proteome</keyword>
<gene>
    <name evidence="1" type="ORF">I6U51_23440</name>
</gene>
<dbReference type="RefSeq" id="WP_211144971.1">
    <property type="nucleotide sequence ID" value="NZ_JAEEGB010000049.1"/>
</dbReference>
<dbReference type="SUPFAM" id="SSF51998">
    <property type="entry name" value="PFL-like glycyl radical enzymes"/>
    <property type="match status" value="1"/>
</dbReference>
<evidence type="ECO:0000313" key="1">
    <source>
        <dbReference type="EMBL" id="MBI6875629.1"/>
    </source>
</evidence>
<sequence length="510" mass="57844">MKIYKNIDETKEAVLEIIKNKSLTYEQQTHGLAKLAENQLPYPDGADEKFFELVHKGIICDLDEGHAPYAPRYILPDYEKLLKKGCEFLRLKPAKTLTDAINMLLIFYHHVPSVTRFPVYLGSIDKLLDPFIVDEKEAREQIKWFLINLDRTIDDSFSHANVGPEETLAGNIIIDLEKELQNVTPNLTILYDEDKTSNKFALKCVESSLICANPAFANDKIFREDFKGDYGIASCYNGLPIGGGAFTLSRLRLNKIAEDSKSTEEFFNVKLLEAIDAMTKFMESKIRFIVEETAFFKSNFLVTEGFVELDRFVGLFGMVGMHECVNKLMKLDNKNLSFGKDQEANELGVKILDIIKERVDRFESKYGRIWGNRFILHSQVGAAGDEGTTAGMRIAIGEEIPLYDHLRQAGMFHKYFPSGIGDHFPFDHTANENPQAVLDIFNGGFASGMRYISAYAEDGDLIRVTGYLVKKSDLEKFNKGEQVSYDTIQYAQEPLNNYGILNRKVRGTND</sequence>